<keyword evidence="1" id="KW-0812">Transmembrane</keyword>
<accession>A0A382C399</accession>
<dbReference type="PANTHER" id="PTHR34703:SF1">
    <property type="entry name" value="ANTIPORTER SUBUNIT MNHG2-RELATED"/>
    <property type="match status" value="1"/>
</dbReference>
<reference evidence="2" key="1">
    <citation type="submission" date="2018-05" db="EMBL/GenBank/DDBJ databases">
        <authorList>
            <person name="Lanie J.A."/>
            <person name="Ng W.-L."/>
            <person name="Kazmierczak K.M."/>
            <person name="Andrzejewski T.M."/>
            <person name="Davidsen T.M."/>
            <person name="Wayne K.J."/>
            <person name="Tettelin H."/>
            <person name="Glass J.I."/>
            <person name="Rusch D."/>
            <person name="Podicherti R."/>
            <person name="Tsui H.-C.T."/>
            <person name="Winkler M.E."/>
        </authorList>
    </citation>
    <scope>NUCLEOTIDE SEQUENCE</scope>
</reference>
<keyword evidence="1" id="KW-1133">Transmembrane helix</keyword>
<dbReference type="EMBL" id="UINC01032321">
    <property type="protein sequence ID" value="SVB19793.1"/>
    <property type="molecule type" value="Genomic_DNA"/>
</dbReference>
<feature type="transmembrane region" description="Helical" evidence="1">
    <location>
        <begin position="68"/>
        <end position="87"/>
    </location>
</feature>
<dbReference type="NCBIfam" id="NF009314">
    <property type="entry name" value="PRK12674.1-2"/>
    <property type="match status" value="1"/>
</dbReference>
<protein>
    <recommendedName>
        <fullName evidence="3">Na+/H+ antiporter subunit G</fullName>
    </recommendedName>
</protein>
<dbReference type="AlphaFoldDB" id="A0A382C399"/>
<dbReference type="NCBIfam" id="TIGR01300">
    <property type="entry name" value="CPA3_mnhG_phaG"/>
    <property type="match status" value="1"/>
</dbReference>
<dbReference type="InterPro" id="IPR005133">
    <property type="entry name" value="PhaG_MnhG_YufB"/>
</dbReference>
<evidence type="ECO:0008006" key="3">
    <source>
        <dbReference type="Google" id="ProtNLM"/>
    </source>
</evidence>
<feature type="transmembrane region" description="Helical" evidence="1">
    <location>
        <begin position="43"/>
        <end position="62"/>
    </location>
</feature>
<feature type="non-terminal residue" evidence="2">
    <location>
        <position position="1"/>
    </location>
</feature>
<feature type="transmembrane region" description="Helical" evidence="1">
    <location>
        <begin position="12"/>
        <end position="31"/>
    </location>
</feature>
<sequence>VDTVRDVATVFLLGSGLSFMLIGAWGVVRLPDAYHRLHASSKCSTLGLFGMLAGAVVHIGTADALIKAALTLLFAVVATPVGSHILAKAAHNTGLRQWDHTLSDELADDQRNGPPEV</sequence>
<organism evidence="2">
    <name type="scientific">marine metagenome</name>
    <dbReference type="NCBI Taxonomy" id="408172"/>
    <lineage>
        <taxon>unclassified sequences</taxon>
        <taxon>metagenomes</taxon>
        <taxon>ecological metagenomes</taxon>
    </lineage>
</organism>
<evidence type="ECO:0000313" key="2">
    <source>
        <dbReference type="EMBL" id="SVB19793.1"/>
    </source>
</evidence>
<dbReference type="PANTHER" id="PTHR34703">
    <property type="entry name" value="ANTIPORTER SUBUNIT MNHG2-RELATED"/>
    <property type="match status" value="1"/>
</dbReference>
<dbReference type="GO" id="GO:0015385">
    <property type="term" value="F:sodium:proton antiporter activity"/>
    <property type="evidence" value="ECO:0007669"/>
    <property type="project" value="TreeGrafter"/>
</dbReference>
<dbReference type="Pfam" id="PF03334">
    <property type="entry name" value="PhaG_MnhG_YufB"/>
    <property type="match status" value="1"/>
</dbReference>
<proteinExistence type="predicted"/>
<keyword evidence="1" id="KW-0472">Membrane</keyword>
<name>A0A382C399_9ZZZZ</name>
<evidence type="ECO:0000256" key="1">
    <source>
        <dbReference type="SAM" id="Phobius"/>
    </source>
</evidence>
<gene>
    <name evidence="2" type="ORF">METZ01_LOCUS172647</name>
</gene>